<dbReference type="InterPro" id="IPR001578">
    <property type="entry name" value="Peptidase_C12_UCH"/>
</dbReference>
<keyword evidence="6 7" id="KW-0788">Thiol protease</keyword>
<name>Q5CSV6_CRYPI</name>
<evidence type="ECO:0000256" key="6">
    <source>
        <dbReference type="ARBA" id="ARBA00022807"/>
    </source>
</evidence>
<comment type="caution">
    <text evidence="10">The sequence shown here is derived from an EMBL/GenBank/DDBJ whole genome shotgun (WGS) entry which is preliminary data.</text>
</comment>
<evidence type="ECO:0000256" key="8">
    <source>
        <dbReference type="RuleBase" id="RU361215"/>
    </source>
</evidence>
<dbReference type="Pfam" id="PF18031">
    <property type="entry name" value="UCH_C"/>
    <property type="match status" value="1"/>
</dbReference>
<dbReference type="InterPro" id="IPR041507">
    <property type="entry name" value="UCH_C"/>
</dbReference>
<dbReference type="PANTHER" id="PTHR10589:SF16">
    <property type="entry name" value="UBIQUITIN CARBOXYL-TERMINAL HYDROLASE ISOZYME L5"/>
    <property type="match status" value="1"/>
</dbReference>
<dbReference type="InterPro" id="IPR036959">
    <property type="entry name" value="Peptidase_C12_UCH_sf"/>
</dbReference>
<dbReference type="InParanoid" id="Q5CSV6"/>
<dbReference type="KEGG" id="cpv:cgd1_1170"/>
<organism evidence="10 11">
    <name type="scientific">Cryptosporidium parvum (strain Iowa II)</name>
    <dbReference type="NCBI Taxonomy" id="353152"/>
    <lineage>
        <taxon>Eukaryota</taxon>
        <taxon>Sar</taxon>
        <taxon>Alveolata</taxon>
        <taxon>Apicomplexa</taxon>
        <taxon>Conoidasida</taxon>
        <taxon>Coccidia</taxon>
        <taxon>Eucoccidiorida</taxon>
        <taxon>Eimeriorina</taxon>
        <taxon>Cryptosporidiidae</taxon>
        <taxon>Cryptosporidium</taxon>
    </lineage>
</organism>
<feature type="active site" description="Nucleophile" evidence="7">
    <location>
        <position position="113"/>
    </location>
</feature>
<dbReference type="EC" id="3.4.19.12" evidence="8"/>
<comment type="catalytic activity">
    <reaction evidence="1 7 8">
        <text>Thiol-dependent hydrolysis of ester, thioester, amide, peptide and isopeptide bonds formed by the C-terminal Gly of ubiquitin (a 76-residue protein attached to proteins as an intracellular targeting signal).</text>
        <dbReference type="EC" id="3.4.19.12"/>
    </reaction>
</comment>
<evidence type="ECO:0000313" key="11">
    <source>
        <dbReference type="Proteomes" id="UP000006726"/>
    </source>
</evidence>
<keyword evidence="11" id="KW-1185">Reference proteome</keyword>
<dbReference type="Gene3D" id="1.20.58.860">
    <property type="match status" value="1"/>
</dbReference>
<dbReference type="PROSITE" id="PS52048">
    <property type="entry name" value="UCH_DOMAIN"/>
    <property type="match status" value="1"/>
</dbReference>
<dbReference type="GO" id="GO:0004843">
    <property type="term" value="F:cysteine-type deubiquitinase activity"/>
    <property type="evidence" value="ECO:0007669"/>
    <property type="project" value="UniProtKB-UniRule"/>
</dbReference>
<dbReference type="AlphaFoldDB" id="Q5CSV6"/>
<dbReference type="InterPro" id="IPR038765">
    <property type="entry name" value="Papain-like_cys_pep_sf"/>
</dbReference>
<dbReference type="SUPFAM" id="SSF54001">
    <property type="entry name" value="Cysteine proteinases"/>
    <property type="match status" value="1"/>
</dbReference>
<evidence type="ECO:0000256" key="7">
    <source>
        <dbReference type="PROSITE-ProRule" id="PRU01393"/>
    </source>
</evidence>
<dbReference type="PRINTS" id="PR00707">
    <property type="entry name" value="UBCTHYDRLASE"/>
</dbReference>
<dbReference type="OrthoDB" id="1924260at2759"/>
<dbReference type="Proteomes" id="UP000006726">
    <property type="component" value="Chromosome 1"/>
</dbReference>
<accession>Q5CSV6</accession>
<comment type="similarity">
    <text evidence="2 7 8">Belongs to the peptidase C12 family.</text>
</comment>
<dbReference type="GO" id="GO:0005737">
    <property type="term" value="C:cytoplasm"/>
    <property type="evidence" value="ECO:0007669"/>
    <property type="project" value="TreeGrafter"/>
</dbReference>
<evidence type="ECO:0000256" key="2">
    <source>
        <dbReference type="ARBA" id="ARBA00009326"/>
    </source>
</evidence>
<dbReference type="FunCoup" id="Q5CSV6">
    <property type="interactions" value="344"/>
</dbReference>
<feature type="site" description="Transition state stabilizer" evidence="7">
    <location>
        <position position="107"/>
    </location>
</feature>
<keyword evidence="4 7" id="KW-0833">Ubl conjugation pathway</keyword>
<evidence type="ECO:0000256" key="4">
    <source>
        <dbReference type="ARBA" id="ARBA00022786"/>
    </source>
</evidence>
<protein>
    <recommendedName>
        <fullName evidence="8">Ubiquitin carboxyl-terminal hydrolase</fullName>
        <ecNumber evidence="8">3.4.19.12</ecNumber>
    </recommendedName>
</protein>
<feature type="active site" description="Proton donor" evidence="7">
    <location>
        <position position="188"/>
    </location>
</feature>
<dbReference type="Gene3D" id="3.40.532.10">
    <property type="entry name" value="Peptidase C12, ubiquitin carboxyl-terminal hydrolase"/>
    <property type="match status" value="1"/>
</dbReference>
<proteinExistence type="inferred from homology"/>
<dbReference type="EMBL" id="AAEE01000006">
    <property type="protein sequence ID" value="EAK88577.1"/>
    <property type="molecule type" value="Genomic_DNA"/>
</dbReference>
<dbReference type="STRING" id="353152.Q5CSV6"/>
<gene>
    <name evidence="10" type="ORF">cgd1_1170</name>
</gene>
<dbReference type="PANTHER" id="PTHR10589">
    <property type="entry name" value="UBIQUITIN CARBOXYL-TERMINAL HYDROLASE"/>
    <property type="match status" value="1"/>
</dbReference>
<dbReference type="GO" id="GO:0016579">
    <property type="term" value="P:protein deubiquitination"/>
    <property type="evidence" value="ECO:0007669"/>
    <property type="project" value="TreeGrafter"/>
</dbReference>
<dbReference type="GeneID" id="3371365"/>
<keyword evidence="5 7" id="KW-0378">Hydrolase</keyword>
<evidence type="ECO:0000256" key="5">
    <source>
        <dbReference type="ARBA" id="ARBA00022801"/>
    </source>
</evidence>
<feature type="site" description="Important for enzyme activity" evidence="7">
    <location>
        <position position="203"/>
    </location>
</feature>
<reference evidence="10 11" key="1">
    <citation type="journal article" date="2004" name="Science">
        <title>Complete genome sequence of the apicomplexan, Cryptosporidium parvum.</title>
        <authorList>
            <person name="Abrahamsen M.S."/>
            <person name="Templeton T.J."/>
            <person name="Enomoto S."/>
            <person name="Abrahante J.E."/>
            <person name="Zhu G."/>
            <person name="Lancto C.A."/>
            <person name="Deng M."/>
            <person name="Liu C."/>
            <person name="Widmer G."/>
            <person name="Tzipori S."/>
            <person name="Buck G.A."/>
            <person name="Xu P."/>
            <person name="Bankier A.T."/>
            <person name="Dear P.H."/>
            <person name="Konfortov B.A."/>
            <person name="Spriggs H.F."/>
            <person name="Iyer L."/>
            <person name="Anantharaman V."/>
            <person name="Aravind L."/>
            <person name="Kapur V."/>
        </authorList>
    </citation>
    <scope>NUCLEOTIDE SEQUENCE [LARGE SCALE GENOMIC DNA]</scope>
    <source>
        <strain evidence="11">Iowa II</strain>
    </source>
</reference>
<dbReference type="GO" id="GO:0006511">
    <property type="term" value="P:ubiquitin-dependent protein catabolic process"/>
    <property type="evidence" value="ECO:0007669"/>
    <property type="project" value="UniProtKB-UniRule"/>
</dbReference>
<evidence type="ECO:0000313" key="10">
    <source>
        <dbReference type="EMBL" id="EAK88577.1"/>
    </source>
</evidence>
<evidence type="ECO:0000259" key="9">
    <source>
        <dbReference type="PROSITE" id="PS52048"/>
    </source>
</evidence>
<sequence length="398" mass="45502">YKYKYIYIHIYLYANKLVNLIFEIMSGDWCTIESDPGVFTELVERYGVKGIQFAEIYDYSESGMEFIANEYGNIYGIIFLFKFTEKFKGNHFSQPIEAPPGMFYANQVINNACATQAILSIILNRLDIDIGSHLEEFKKFSSSFDPMTKGLVIGNSEVLRTAHNSFRPISSLEVSDPDSNDSKGDAFHYICYIPFGKNVYELDGLTTGVVDLGSPKVNDSENFSLDNEISALYDKPNLWVSRVMEEVKRRIELQNEDSSHGEIRFSLLAVVPDKISVTEKKVKYLKISRQAHIAKLLSLGGDLSTDLESLSEEEIESDELDSILSSIPNDIALIQKEITKITHEISENLSIIQNEKYNREIWKKENERRRHDFLPFVLTLLRHASKKGLLMKKLSQLQ</sequence>
<dbReference type="RefSeq" id="XP_627961.1">
    <property type="nucleotide sequence ID" value="XM_627961.1"/>
</dbReference>
<dbReference type="OMA" id="XAKEKQN"/>
<keyword evidence="3 7" id="KW-0645">Protease</keyword>
<evidence type="ECO:0000256" key="3">
    <source>
        <dbReference type="ARBA" id="ARBA00022670"/>
    </source>
</evidence>
<feature type="non-terminal residue" evidence="10">
    <location>
        <position position="1"/>
    </location>
</feature>
<evidence type="ECO:0000256" key="1">
    <source>
        <dbReference type="ARBA" id="ARBA00000707"/>
    </source>
</evidence>
<feature type="domain" description="UCH catalytic" evidence="9">
    <location>
        <begin position="28"/>
        <end position="272"/>
    </location>
</feature>
<dbReference type="Pfam" id="PF01088">
    <property type="entry name" value="Peptidase_C12"/>
    <property type="match status" value="1"/>
</dbReference>